<dbReference type="EMBL" id="JABEMB010000033">
    <property type="protein sequence ID" value="NNH05131.1"/>
    <property type="molecule type" value="Genomic_DNA"/>
</dbReference>
<dbReference type="RefSeq" id="WP_167035521.1">
    <property type="nucleotide sequence ID" value="NZ_BAAANA010000002.1"/>
</dbReference>
<accession>A0A7Y2M255</accession>
<name>A0A7Y2M255_9MICO</name>
<keyword evidence="2" id="KW-1185">Reference proteome</keyword>
<dbReference type="AlphaFoldDB" id="A0A7Y2M255"/>
<gene>
    <name evidence="1" type="ORF">HLA99_14890</name>
</gene>
<dbReference type="Proteomes" id="UP000543598">
    <property type="component" value="Unassembled WGS sequence"/>
</dbReference>
<reference evidence="1 2" key="1">
    <citation type="submission" date="2020-05" db="EMBL/GenBank/DDBJ databases">
        <title>MicrobeNet Type strains.</title>
        <authorList>
            <person name="Nicholson A.C."/>
        </authorList>
    </citation>
    <scope>NUCLEOTIDE SEQUENCE [LARGE SCALE GENOMIC DNA]</scope>
    <source>
        <strain evidence="1 2">JCM 14282</strain>
    </source>
</reference>
<evidence type="ECO:0000313" key="2">
    <source>
        <dbReference type="Proteomes" id="UP000543598"/>
    </source>
</evidence>
<organism evidence="1 2">
    <name type="scientific">Microbacterium ulmi</name>
    <dbReference type="NCBI Taxonomy" id="179095"/>
    <lineage>
        <taxon>Bacteria</taxon>
        <taxon>Bacillati</taxon>
        <taxon>Actinomycetota</taxon>
        <taxon>Actinomycetes</taxon>
        <taxon>Micrococcales</taxon>
        <taxon>Microbacteriaceae</taxon>
        <taxon>Microbacterium</taxon>
    </lineage>
</organism>
<proteinExistence type="predicted"/>
<comment type="caution">
    <text evidence="1">The sequence shown here is derived from an EMBL/GenBank/DDBJ whole genome shotgun (WGS) entry which is preliminary data.</text>
</comment>
<sequence length="157" mass="17951">MYAHELTPEEISRRRSIWLEHVSTTPVLLYALKRIGDYQVSDGAESGPNFTGRYLRYRRGNVESLVIYSLETSDVDQATAHIWFRNFQTPQPELKQDDDGTELYIDGRQVQCGLRSDTTAWLLVASDSTLVILGRGARPRELQLKRIDRLDQVPLSA</sequence>
<protein>
    <submittedName>
        <fullName evidence="1">Uncharacterized protein</fullName>
    </submittedName>
</protein>
<evidence type="ECO:0000313" key="1">
    <source>
        <dbReference type="EMBL" id="NNH05131.1"/>
    </source>
</evidence>